<protein>
    <recommendedName>
        <fullName evidence="2">DUF6843 domain-containing protein</fullName>
    </recommendedName>
</protein>
<evidence type="ECO:0000313" key="3">
    <source>
        <dbReference type="EMBL" id="RNB74344.1"/>
    </source>
</evidence>
<name>A0A3M8CF15_9BACL</name>
<keyword evidence="1" id="KW-0472">Membrane</keyword>
<organism evidence="3 4">
    <name type="scientific">Brevibacillus invocatus</name>
    <dbReference type="NCBI Taxonomy" id="173959"/>
    <lineage>
        <taxon>Bacteria</taxon>
        <taxon>Bacillati</taxon>
        <taxon>Bacillota</taxon>
        <taxon>Bacilli</taxon>
        <taxon>Bacillales</taxon>
        <taxon>Paenibacillaceae</taxon>
        <taxon>Brevibacillus</taxon>
    </lineage>
</organism>
<keyword evidence="1" id="KW-0812">Transmembrane</keyword>
<comment type="caution">
    <text evidence="3">The sequence shown here is derived from an EMBL/GenBank/DDBJ whole genome shotgun (WGS) entry which is preliminary data.</text>
</comment>
<gene>
    <name evidence="3" type="ORF">EDM52_11970</name>
</gene>
<feature type="transmembrane region" description="Helical" evidence="1">
    <location>
        <begin position="18"/>
        <end position="36"/>
    </location>
</feature>
<evidence type="ECO:0000259" key="2">
    <source>
        <dbReference type="Pfam" id="PF20862"/>
    </source>
</evidence>
<evidence type="ECO:0000256" key="1">
    <source>
        <dbReference type="SAM" id="Phobius"/>
    </source>
</evidence>
<keyword evidence="1" id="KW-1133">Transmembrane helix</keyword>
<dbReference type="Proteomes" id="UP000282028">
    <property type="component" value="Unassembled WGS sequence"/>
</dbReference>
<sequence length="167" mass="18844">MLTTVLIKKLTTMAKIKISVAIVFILLFAGIAAFIFTKGVGQKGVDQTFLLPMDFEGCVVIYYDHKDALPLQIVNNEIIYSVPKDGVIRTSSPMEFGWVNKNSSGAYRTRAFYVDRYGKKIDELPQEDIRFGATGSVQEQGGFEQKHFYQIFGSEEVEERRCPQLEG</sequence>
<feature type="domain" description="DUF6843" evidence="2">
    <location>
        <begin position="45"/>
        <end position="148"/>
    </location>
</feature>
<evidence type="ECO:0000313" key="4">
    <source>
        <dbReference type="Proteomes" id="UP000282028"/>
    </source>
</evidence>
<dbReference type="AlphaFoldDB" id="A0A3M8CF15"/>
<dbReference type="EMBL" id="RHHR01000015">
    <property type="protein sequence ID" value="RNB74344.1"/>
    <property type="molecule type" value="Genomic_DNA"/>
</dbReference>
<accession>A0A3M8CF15</accession>
<keyword evidence="4" id="KW-1185">Reference proteome</keyword>
<reference evidence="3 4" key="1">
    <citation type="submission" date="2018-10" db="EMBL/GenBank/DDBJ databases">
        <title>Phylogenomics of Brevibacillus.</title>
        <authorList>
            <person name="Dunlap C."/>
        </authorList>
    </citation>
    <scope>NUCLEOTIDE SEQUENCE [LARGE SCALE GENOMIC DNA]</scope>
    <source>
        <strain evidence="3 4">JCM 12215</strain>
    </source>
</reference>
<proteinExistence type="predicted"/>
<dbReference type="InterPro" id="IPR049293">
    <property type="entry name" value="DUF6843"/>
</dbReference>
<dbReference type="Pfam" id="PF20862">
    <property type="entry name" value="DUF6843"/>
    <property type="match status" value="1"/>
</dbReference>